<dbReference type="EMBL" id="FOCE01000001">
    <property type="protein sequence ID" value="SEM56986.1"/>
    <property type="molecule type" value="Genomic_DNA"/>
</dbReference>
<protein>
    <submittedName>
        <fullName evidence="1">Uncharacterized protein</fullName>
    </submittedName>
</protein>
<sequence length="118" mass="12831">MTAEDVAQALKTAGFCGIEADQGTVYARVVPQAPEFRVEPGDGGWWLVLPWNVTPPPEALALWNARMGAARMAVQQGEARLVMPFAGPEVLPRWAALAGEAEALFVAWRRGRRDVEGM</sequence>
<dbReference type="AlphaFoldDB" id="A0A1H7ZF94"/>
<reference evidence="1 2" key="1">
    <citation type="submission" date="2016-10" db="EMBL/GenBank/DDBJ databases">
        <authorList>
            <person name="de Groot N.N."/>
        </authorList>
    </citation>
    <scope>NUCLEOTIDE SEQUENCE [LARGE SCALE GENOMIC DNA]</scope>
    <source>
        <strain evidence="1 2">DSM 3857</strain>
    </source>
</reference>
<gene>
    <name evidence="1" type="ORF">SAMN04488103_101507</name>
</gene>
<dbReference type="Proteomes" id="UP000198761">
    <property type="component" value="Unassembled WGS sequence"/>
</dbReference>
<proteinExistence type="predicted"/>
<evidence type="ECO:0000313" key="2">
    <source>
        <dbReference type="Proteomes" id="UP000198761"/>
    </source>
</evidence>
<dbReference type="STRING" id="933059.SAMN04488103_101507"/>
<accession>A0A1H7ZF94</accession>
<dbReference type="RefSeq" id="WP_091296278.1">
    <property type="nucleotide sequence ID" value="NZ_FOCE01000001.1"/>
</dbReference>
<name>A0A1H7ZF94_9RHOB</name>
<dbReference type="OrthoDB" id="7861848at2"/>
<organism evidence="1 2">
    <name type="scientific">Gemmobacter aquatilis</name>
    <dbReference type="NCBI Taxonomy" id="933059"/>
    <lineage>
        <taxon>Bacteria</taxon>
        <taxon>Pseudomonadati</taxon>
        <taxon>Pseudomonadota</taxon>
        <taxon>Alphaproteobacteria</taxon>
        <taxon>Rhodobacterales</taxon>
        <taxon>Paracoccaceae</taxon>
        <taxon>Gemmobacter</taxon>
    </lineage>
</organism>
<keyword evidence="2" id="KW-1185">Reference proteome</keyword>
<evidence type="ECO:0000313" key="1">
    <source>
        <dbReference type="EMBL" id="SEM56986.1"/>
    </source>
</evidence>